<evidence type="ECO:0000313" key="2">
    <source>
        <dbReference type="Proteomes" id="UP000276133"/>
    </source>
</evidence>
<evidence type="ECO:0000313" key="1">
    <source>
        <dbReference type="EMBL" id="RNA22536.1"/>
    </source>
</evidence>
<dbReference type="Proteomes" id="UP000276133">
    <property type="component" value="Unassembled WGS sequence"/>
</dbReference>
<protein>
    <submittedName>
        <fullName evidence="1">Uncharacterized protein</fullName>
    </submittedName>
</protein>
<name>A0A3M7RG40_BRAPC</name>
<dbReference type="AlphaFoldDB" id="A0A3M7RG40"/>
<proteinExistence type="predicted"/>
<keyword evidence="2" id="KW-1185">Reference proteome</keyword>
<reference evidence="1 2" key="1">
    <citation type="journal article" date="2018" name="Sci. Rep.">
        <title>Genomic signatures of local adaptation to the degree of environmental predictability in rotifers.</title>
        <authorList>
            <person name="Franch-Gras L."/>
            <person name="Hahn C."/>
            <person name="Garcia-Roger E.M."/>
            <person name="Carmona M.J."/>
            <person name="Serra M."/>
            <person name="Gomez A."/>
        </authorList>
    </citation>
    <scope>NUCLEOTIDE SEQUENCE [LARGE SCALE GENOMIC DNA]</scope>
    <source>
        <strain evidence="1">HYR1</strain>
    </source>
</reference>
<sequence>MYNRHLEVDDQFKISFQFKKMIDTNTFEKNSNKLYKKSIFFISKNKHFELFINFKNKKI</sequence>
<organism evidence="1 2">
    <name type="scientific">Brachionus plicatilis</name>
    <name type="common">Marine rotifer</name>
    <name type="synonym">Brachionus muelleri</name>
    <dbReference type="NCBI Taxonomy" id="10195"/>
    <lineage>
        <taxon>Eukaryota</taxon>
        <taxon>Metazoa</taxon>
        <taxon>Spiralia</taxon>
        <taxon>Gnathifera</taxon>
        <taxon>Rotifera</taxon>
        <taxon>Eurotatoria</taxon>
        <taxon>Monogononta</taxon>
        <taxon>Pseudotrocha</taxon>
        <taxon>Ploima</taxon>
        <taxon>Brachionidae</taxon>
        <taxon>Brachionus</taxon>
    </lineage>
</organism>
<accession>A0A3M7RG40</accession>
<dbReference type="EMBL" id="REGN01003436">
    <property type="protein sequence ID" value="RNA22536.1"/>
    <property type="molecule type" value="Genomic_DNA"/>
</dbReference>
<comment type="caution">
    <text evidence="1">The sequence shown here is derived from an EMBL/GenBank/DDBJ whole genome shotgun (WGS) entry which is preliminary data.</text>
</comment>
<gene>
    <name evidence="1" type="ORF">BpHYR1_000583</name>
</gene>